<name>A0ABN8AWI1_CHISP</name>
<dbReference type="PANTHER" id="PTHR42643">
    <property type="entry name" value="IONOTROPIC RECEPTOR 20A-RELATED"/>
    <property type="match status" value="1"/>
</dbReference>
<comment type="subcellular location">
    <subcellularLocation>
        <location evidence="1">Cell membrane</location>
        <topology evidence="1">Multi-pass membrane protein</topology>
    </subcellularLocation>
</comment>
<gene>
    <name evidence="10" type="ORF">CHILSU_LOCUS3752</name>
</gene>
<keyword evidence="2" id="KW-1003">Cell membrane</keyword>
<proteinExistence type="predicted"/>
<evidence type="ECO:0000256" key="6">
    <source>
        <dbReference type="ARBA" id="ARBA00023170"/>
    </source>
</evidence>
<feature type="chain" id="PRO_5045157057" description="Ionotropic glutamate receptor C-terminal domain-containing protein" evidence="9">
    <location>
        <begin position="28"/>
        <end position="601"/>
    </location>
</feature>
<dbReference type="Proteomes" id="UP001153292">
    <property type="component" value="Chromosome 17"/>
</dbReference>
<keyword evidence="11" id="KW-1185">Reference proteome</keyword>
<reference evidence="10" key="1">
    <citation type="submission" date="2021-12" db="EMBL/GenBank/DDBJ databases">
        <authorList>
            <person name="King R."/>
        </authorList>
    </citation>
    <scope>NUCLEOTIDE SEQUENCE</scope>
</reference>
<evidence type="ECO:0008006" key="12">
    <source>
        <dbReference type="Google" id="ProtNLM"/>
    </source>
</evidence>
<evidence type="ECO:0000256" key="2">
    <source>
        <dbReference type="ARBA" id="ARBA00022475"/>
    </source>
</evidence>
<dbReference type="PANTHER" id="PTHR42643:SF30">
    <property type="entry name" value="IONOTROPIC RECEPTOR 40A-RELATED"/>
    <property type="match status" value="1"/>
</dbReference>
<accession>A0ABN8AWI1</accession>
<keyword evidence="9" id="KW-0732">Signal</keyword>
<keyword evidence="3 8" id="KW-0812">Transmembrane</keyword>
<dbReference type="EMBL" id="OU963910">
    <property type="protein sequence ID" value="CAH0400556.1"/>
    <property type="molecule type" value="Genomic_DNA"/>
</dbReference>
<feature type="transmembrane region" description="Helical" evidence="8">
    <location>
        <begin position="330"/>
        <end position="352"/>
    </location>
</feature>
<organism evidence="10 11">
    <name type="scientific">Chilo suppressalis</name>
    <name type="common">Asiatic rice borer moth</name>
    <dbReference type="NCBI Taxonomy" id="168631"/>
    <lineage>
        <taxon>Eukaryota</taxon>
        <taxon>Metazoa</taxon>
        <taxon>Ecdysozoa</taxon>
        <taxon>Arthropoda</taxon>
        <taxon>Hexapoda</taxon>
        <taxon>Insecta</taxon>
        <taxon>Pterygota</taxon>
        <taxon>Neoptera</taxon>
        <taxon>Endopterygota</taxon>
        <taxon>Lepidoptera</taxon>
        <taxon>Glossata</taxon>
        <taxon>Ditrysia</taxon>
        <taxon>Pyraloidea</taxon>
        <taxon>Crambidae</taxon>
        <taxon>Crambinae</taxon>
        <taxon>Chilo</taxon>
    </lineage>
</organism>
<keyword evidence="6" id="KW-0675">Receptor</keyword>
<evidence type="ECO:0000256" key="7">
    <source>
        <dbReference type="ARBA" id="ARBA00023180"/>
    </source>
</evidence>
<evidence type="ECO:0000256" key="8">
    <source>
        <dbReference type="SAM" id="Phobius"/>
    </source>
</evidence>
<feature type="transmembrane region" description="Helical" evidence="8">
    <location>
        <begin position="384"/>
        <end position="407"/>
    </location>
</feature>
<evidence type="ECO:0000256" key="3">
    <source>
        <dbReference type="ARBA" id="ARBA00022692"/>
    </source>
</evidence>
<evidence type="ECO:0000256" key="1">
    <source>
        <dbReference type="ARBA" id="ARBA00004651"/>
    </source>
</evidence>
<feature type="transmembrane region" description="Helical" evidence="8">
    <location>
        <begin position="562"/>
        <end position="582"/>
    </location>
</feature>
<dbReference type="SUPFAM" id="SSF53850">
    <property type="entry name" value="Periplasmic binding protein-like II"/>
    <property type="match status" value="1"/>
</dbReference>
<evidence type="ECO:0000313" key="10">
    <source>
        <dbReference type="EMBL" id="CAH0400556.1"/>
    </source>
</evidence>
<dbReference type="InterPro" id="IPR052192">
    <property type="entry name" value="Insect_Ionotropic_Sensory_Rcpt"/>
</dbReference>
<evidence type="ECO:0000256" key="5">
    <source>
        <dbReference type="ARBA" id="ARBA00023136"/>
    </source>
</evidence>
<evidence type="ECO:0000313" key="11">
    <source>
        <dbReference type="Proteomes" id="UP001153292"/>
    </source>
</evidence>
<protein>
    <recommendedName>
        <fullName evidence="12">Ionotropic glutamate receptor C-terminal domain-containing protein</fullName>
    </recommendedName>
</protein>
<keyword evidence="4 8" id="KW-1133">Transmembrane helix</keyword>
<feature type="signal peptide" evidence="9">
    <location>
        <begin position="1"/>
        <end position="27"/>
    </location>
</feature>
<evidence type="ECO:0000256" key="9">
    <source>
        <dbReference type="SAM" id="SignalP"/>
    </source>
</evidence>
<dbReference type="Gene3D" id="3.40.190.10">
    <property type="entry name" value="Periplasmic binding protein-like II"/>
    <property type="match status" value="1"/>
</dbReference>
<keyword evidence="7" id="KW-0325">Glycoprotein</keyword>
<sequence length="601" mass="69653">MAGIFITKLKIQLIVFISFCFLHNVESRVVGNDLGDCIQKLIAEIQITEPYVDATVVNFKASSQTDNLLTNINNVRYIIRSFLWIQNPFRNSLYIIYGGDVNVLATGIKSMKKDYYWNPRANFIIILQDLSIQLDMLSNQLFEENIFNVSVLNKVDNDYEIFTFNGKLDACGRPDIKTLESVTRCSKLTGQTKIFNIKKPKNFRGCHVKMVSHHFWPFVNLNKIENKDPGITDMTLQTWNKYAGVTAELVKFERDQFFGRVTSNYTYTGMLSWIEEKKLDGAIGGYVVTFDRTRALDYSYPYTVDHAIAVVARAGMLTSWRAVLLQYNSYSVAIILGFLIFFFYAAVNFSIFSKNRKEMSYGILIVFGYVCSNMRNRHVRKNDSLRLIVCSLLIFVFFISFLNQAYLSSATTTPIRRHQVQTLQETFKECKPLIGWTWNTVFGINKTLDCVSVMDCLRKVKDEKKKLYTVLSQLSYSTNSFKLLDQFGEIQVYPIMQPIVNMCRGTYFRRGSPFLDSYSKLIERCTESGVAAQYYKSLIYRDRIKYLNEFLRQNQDPNPEPLMELFVVLLIGYALSLLVFIYECRTKIRTYYNRALHVCTP</sequence>
<keyword evidence="5 8" id="KW-0472">Membrane</keyword>
<evidence type="ECO:0000256" key="4">
    <source>
        <dbReference type="ARBA" id="ARBA00022989"/>
    </source>
</evidence>